<protein>
    <submittedName>
        <fullName evidence="2">Uncharacterized protein</fullName>
    </submittedName>
</protein>
<dbReference type="GO" id="GO:0003697">
    <property type="term" value="F:single-stranded DNA binding"/>
    <property type="evidence" value="ECO:0007669"/>
    <property type="project" value="InterPro"/>
</dbReference>
<dbReference type="AlphaFoldDB" id="A0AAD4H684"/>
<dbReference type="EMBL" id="JAAAIL010000721">
    <property type="protein sequence ID" value="KAG0273595.1"/>
    <property type="molecule type" value="Genomic_DNA"/>
</dbReference>
<reference evidence="2" key="1">
    <citation type="journal article" date="2020" name="Fungal Divers.">
        <title>Resolving the Mortierellaceae phylogeny through synthesis of multi-gene phylogenetics and phylogenomics.</title>
        <authorList>
            <person name="Vandepol N."/>
            <person name="Liber J."/>
            <person name="Desiro A."/>
            <person name="Na H."/>
            <person name="Kennedy M."/>
            <person name="Barry K."/>
            <person name="Grigoriev I.V."/>
            <person name="Miller A.N."/>
            <person name="O'Donnell K."/>
            <person name="Stajich J.E."/>
            <person name="Bonito G."/>
        </authorList>
    </citation>
    <scope>NUCLEOTIDE SEQUENCE</scope>
    <source>
        <strain evidence="2">NRRL 28262</strain>
    </source>
</reference>
<name>A0AAD4H684_9FUNG</name>
<dbReference type="Pfam" id="PF15490">
    <property type="entry name" value="Ten1_2"/>
    <property type="match status" value="1"/>
</dbReference>
<dbReference type="Gene3D" id="2.40.50.140">
    <property type="entry name" value="Nucleic acid-binding proteins"/>
    <property type="match status" value="1"/>
</dbReference>
<keyword evidence="3" id="KW-1185">Reference proteome</keyword>
<dbReference type="Proteomes" id="UP001194580">
    <property type="component" value="Unassembled WGS sequence"/>
</dbReference>
<feature type="region of interest" description="Disordered" evidence="1">
    <location>
        <begin position="160"/>
        <end position="190"/>
    </location>
</feature>
<feature type="compositionally biased region" description="Acidic residues" evidence="1">
    <location>
        <begin position="111"/>
        <end position="121"/>
    </location>
</feature>
<accession>A0AAD4H684</accession>
<dbReference type="GO" id="GO:1990879">
    <property type="term" value="C:CST complex"/>
    <property type="evidence" value="ECO:0007669"/>
    <property type="project" value="InterPro"/>
</dbReference>
<comment type="caution">
    <text evidence="2">The sequence shown here is derived from an EMBL/GenBank/DDBJ whole genome shotgun (WGS) entry which is preliminary data.</text>
</comment>
<feature type="compositionally biased region" description="Basic and acidic residues" evidence="1">
    <location>
        <begin position="51"/>
        <end position="61"/>
    </location>
</feature>
<evidence type="ECO:0000313" key="2">
    <source>
        <dbReference type="EMBL" id="KAG0273595.1"/>
    </source>
</evidence>
<gene>
    <name evidence="2" type="ORF">BGZ95_010606</name>
</gene>
<sequence length="326" mass="36449">MPHKTLLLMVEYDMDSQIIKIESVFHHEYTAAATATASNRSRSRSRSRSKPSKDRSQDGKALKQGTAGRQSHRSSRPGASSGIGVGPGPRGQRLHRKANNDNKNSTTIDLTLDDDEDEDAVMGEVDHYDSQEEDTSSPNSTYTNHRDPATFKKSCVDLTTSTDDEQDQDSIPTTHSSAPDNALEKTATTTTKLRRTPKVVLWVDTQLLGERAFEANALLQFMGEVMYCHPVAADGDGDGTEPVRRSVRGGGGHWVLQARTARLMDGLDLYSYRQAILLTRDLVQQYRERDKELELEKKDEKKQKERKEEEQEKEGQEGSALVVELE</sequence>
<proteinExistence type="predicted"/>
<dbReference type="InterPro" id="IPR012340">
    <property type="entry name" value="NA-bd_OB-fold"/>
</dbReference>
<organism evidence="2 3">
    <name type="scientific">Linnemannia exigua</name>
    <dbReference type="NCBI Taxonomy" id="604196"/>
    <lineage>
        <taxon>Eukaryota</taxon>
        <taxon>Fungi</taxon>
        <taxon>Fungi incertae sedis</taxon>
        <taxon>Mucoromycota</taxon>
        <taxon>Mortierellomycotina</taxon>
        <taxon>Mortierellomycetes</taxon>
        <taxon>Mortierellales</taxon>
        <taxon>Mortierellaceae</taxon>
        <taxon>Linnemannia</taxon>
    </lineage>
</organism>
<feature type="region of interest" description="Disordered" evidence="1">
    <location>
        <begin position="33"/>
        <end position="148"/>
    </location>
</feature>
<dbReference type="InterPro" id="IPR029146">
    <property type="entry name" value="Ten1_animal_plant"/>
</dbReference>
<evidence type="ECO:0000256" key="1">
    <source>
        <dbReference type="SAM" id="MobiDB-lite"/>
    </source>
</evidence>
<evidence type="ECO:0000313" key="3">
    <source>
        <dbReference type="Proteomes" id="UP001194580"/>
    </source>
</evidence>
<feature type="compositionally biased region" description="Basic and acidic residues" evidence="1">
    <location>
        <begin position="294"/>
        <end position="316"/>
    </location>
</feature>
<feature type="region of interest" description="Disordered" evidence="1">
    <location>
        <begin position="294"/>
        <end position="326"/>
    </location>
</feature>
<feature type="compositionally biased region" description="Basic residues" evidence="1">
    <location>
        <begin position="41"/>
        <end position="50"/>
    </location>
</feature>